<accession>A0A9D1J0I4</accession>
<dbReference type="InterPro" id="IPR011701">
    <property type="entry name" value="MFS"/>
</dbReference>
<dbReference type="Proteomes" id="UP000824238">
    <property type="component" value="Unassembled WGS sequence"/>
</dbReference>
<dbReference type="SUPFAM" id="SSF103473">
    <property type="entry name" value="MFS general substrate transporter"/>
    <property type="match status" value="1"/>
</dbReference>
<comment type="subcellular location">
    <subcellularLocation>
        <location evidence="1">Cell membrane</location>
        <topology evidence="1">Multi-pass membrane protein</topology>
    </subcellularLocation>
</comment>
<comment type="caution">
    <text evidence="8">The sequence shown here is derived from an EMBL/GenBank/DDBJ whole genome shotgun (WGS) entry which is preliminary data.</text>
</comment>
<dbReference type="GO" id="GO:0005886">
    <property type="term" value="C:plasma membrane"/>
    <property type="evidence" value="ECO:0007669"/>
    <property type="project" value="UniProtKB-SubCell"/>
</dbReference>
<feature type="transmembrane region" description="Helical" evidence="6">
    <location>
        <begin position="153"/>
        <end position="172"/>
    </location>
</feature>
<feature type="transmembrane region" description="Helical" evidence="6">
    <location>
        <begin position="401"/>
        <end position="420"/>
    </location>
</feature>
<gene>
    <name evidence="8" type="ORF">IAD36_10480</name>
</gene>
<dbReference type="Pfam" id="PF07690">
    <property type="entry name" value="MFS_1"/>
    <property type="match status" value="1"/>
</dbReference>
<sequence length="429" mass="45914">MTVTRLGARKWLSIVLVGLVGQFAWTIENMYFNVYLYNTISTEPDYIAAMVGWSAAAATLTALFMGALSDRLGKRRLLIGLGYILWGGSTAAFGLVTAESAAKLFPAANAVAAAAVMIVVLDCVMTFFGSTANDAAFNAWLTDATDETNRGRAESVIATLPLISMLVIFGAFDGLTQAGRWREFFGIFGALVTATGVVSLFLVKDEPGLEPRRDSYFKNLVYGLRPSVARENPGLYLALAAFAVFSVAVQVFFPYLIIYIQNFLGIADYAIVLGVVLIAASLVSVLSGRLIDRLGKLRFTLPASAVMFAGLVAMYFARGQLAVILAGCVMMSGYMLVTASLSGKVRDLTPPDKAGHFQGIRMLFAVLLPMIIGPQIGSAVIKGGDSTYVELGVTKTVPTPGIFLAAAGVLLLTLIPVFILRRREKHADN</sequence>
<feature type="transmembrane region" description="Helical" evidence="6">
    <location>
        <begin position="184"/>
        <end position="203"/>
    </location>
</feature>
<dbReference type="PANTHER" id="PTHR23518">
    <property type="entry name" value="C-METHYLTRANSFERASE"/>
    <property type="match status" value="1"/>
</dbReference>
<dbReference type="PANTHER" id="PTHR23518:SF2">
    <property type="entry name" value="MAJOR FACILITATOR SUPERFAMILY TRANSPORTER"/>
    <property type="match status" value="1"/>
</dbReference>
<feature type="transmembrane region" description="Helical" evidence="6">
    <location>
        <begin position="362"/>
        <end position="381"/>
    </location>
</feature>
<feature type="transmembrane region" description="Helical" evidence="6">
    <location>
        <begin position="12"/>
        <end position="34"/>
    </location>
</feature>
<reference evidence="8" key="2">
    <citation type="journal article" date="2021" name="PeerJ">
        <title>Extensive microbial diversity within the chicken gut microbiome revealed by metagenomics and culture.</title>
        <authorList>
            <person name="Gilroy R."/>
            <person name="Ravi A."/>
            <person name="Getino M."/>
            <person name="Pursley I."/>
            <person name="Horton D.L."/>
            <person name="Alikhan N.F."/>
            <person name="Baker D."/>
            <person name="Gharbi K."/>
            <person name="Hall N."/>
            <person name="Watson M."/>
            <person name="Adriaenssens E.M."/>
            <person name="Foster-Nyarko E."/>
            <person name="Jarju S."/>
            <person name="Secka A."/>
            <person name="Antonio M."/>
            <person name="Oren A."/>
            <person name="Chaudhuri R.R."/>
            <person name="La Ragione R."/>
            <person name="Hildebrand F."/>
            <person name="Pallen M.J."/>
        </authorList>
    </citation>
    <scope>NUCLEOTIDE SEQUENCE</scope>
    <source>
        <strain evidence="8">ChiGjej3B3-7149</strain>
    </source>
</reference>
<feature type="domain" description="Major facilitator superfamily (MFS) profile" evidence="7">
    <location>
        <begin position="1"/>
        <end position="425"/>
    </location>
</feature>
<feature type="transmembrane region" description="Helical" evidence="6">
    <location>
        <begin position="46"/>
        <end position="65"/>
    </location>
</feature>
<feature type="transmembrane region" description="Helical" evidence="6">
    <location>
        <begin position="299"/>
        <end position="317"/>
    </location>
</feature>
<dbReference type="AlphaFoldDB" id="A0A9D1J0I4"/>
<evidence type="ECO:0000259" key="7">
    <source>
        <dbReference type="PROSITE" id="PS50850"/>
    </source>
</evidence>
<evidence type="ECO:0000256" key="3">
    <source>
        <dbReference type="ARBA" id="ARBA00022692"/>
    </source>
</evidence>
<feature type="transmembrane region" description="Helical" evidence="6">
    <location>
        <begin position="266"/>
        <end position="287"/>
    </location>
</feature>
<organism evidence="8 9">
    <name type="scientific">Candidatus Scatomorpha intestinigallinarum</name>
    <dbReference type="NCBI Taxonomy" id="2840923"/>
    <lineage>
        <taxon>Bacteria</taxon>
        <taxon>Bacillati</taxon>
        <taxon>Bacillota</taxon>
        <taxon>Clostridia</taxon>
        <taxon>Eubacteriales</taxon>
        <taxon>Candidatus Scatomorpha</taxon>
    </lineage>
</organism>
<dbReference type="Gene3D" id="1.20.1250.20">
    <property type="entry name" value="MFS general substrate transporter like domains"/>
    <property type="match status" value="2"/>
</dbReference>
<dbReference type="InterPro" id="IPR020846">
    <property type="entry name" value="MFS_dom"/>
</dbReference>
<reference evidence="8" key="1">
    <citation type="submission" date="2020-10" db="EMBL/GenBank/DDBJ databases">
        <authorList>
            <person name="Gilroy R."/>
        </authorList>
    </citation>
    <scope>NUCLEOTIDE SEQUENCE</scope>
    <source>
        <strain evidence="8">ChiGjej3B3-7149</strain>
    </source>
</reference>
<evidence type="ECO:0000256" key="5">
    <source>
        <dbReference type="ARBA" id="ARBA00023136"/>
    </source>
</evidence>
<dbReference type="PROSITE" id="PS50850">
    <property type="entry name" value="MFS"/>
    <property type="match status" value="1"/>
</dbReference>
<dbReference type="InterPro" id="IPR036259">
    <property type="entry name" value="MFS_trans_sf"/>
</dbReference>
<feature type="transmembrane region" description="Helical" evidence="6">
    <location>
        <begin position="77"/>
        <end position="98"/>
    </location>
</feature>
<keyword evidence="4 6" id="KW-1133">Transmembrane helix</keyword>
<evidence type="ECO:0000256" key="1">
    <source>
        <dbReference type="ARBA" id="ARBA00004651"/>
    </source>
</evidence>
<protein>
    <submittedName>
        <fullName evidence="8">MFS transporter</fullName>
    </submittedName>
</protein>
<keyword evidence="2" id="KW-0813">Transport</keyword>
<evidence type="ECO:0000313" key="9">
    <source>
        <dbReference type="Proteomes" id="UP000824238"/>
    </source>
</evidence>
<name>A0A9D1J0I4_9FIRM</name>
<proteinExistence type="predicted"/>
<feature type="transmembrane region" description="Helical" evidence="6">
    <location>
        <begin position="323"/>
        <end position="341"/>
    </location>
</feature>
<evidence type="ECO:0000256" key="6">
    <source>
        <dbReference type="SAM" id="Phobius"/>
    </source>
</evidence>
<dbReference type="GO" id="GO:0022857">
    <property type="term" value="F:transmembrane transporter activity"/>
    <property type="evidence" value="ECO:0007669"/>
    <property type="project" value="InterPro"/>
</dbReference>
<evidence type="ECO:0000256" key="4">
    <source>
        <dbReference type="ARBA" id="ARBA00022989"/>
    </source>
</evidence>
<keyword evidence="3 6" id="KW-0812">Transmembrane</keyword>
<keyword evidence="5 6" id="KW-0472">Membrane</keyword>
<evidence type="ECO:0000313" key="8">
    <source>
        <dbReference type="EMBL" id="HIR56004.1"/>
    </source>
</evidence>
<feature type="transmembrane region" description="Helical" evidence="6">
    <location>
        <begin position="110"/>
        <end position="132"/>
    </location>
</feature>
<evidence type="ECO:0000256" key="2">
    <source>
        <dbReference type="ARBA" id="ARBA00022448"/>
    </source>
</evidence>
<dbReference type="EMBL" id="DVHH01000253">
    <property type="protein sequence ID" value="HIR56004.1"/>
    <property type="molecule type" value="Genomic_DNA"/>
</dbReference>
<feature type="transmembrane region" description="Helical" evidence="6">
    <location>
        <begin position="235"/>
        <end position="260"/>
    </location>
</feature>